<dbReference type="PANTHER" id="PTHR11019:SF159">
    <property type="entry name" value="TRANSCRIPTIONAL REGULATOR-RELATED"/>
    <property type="match status" value="1"/>
</dbReference>
<proteinExistence type="predicted"/>
<protein>
    <submittedName>
        <fullName evidence="6">Helix-turn-helix transcriptional regulator</fullName>
    </submittedName>
</protein>
<keyword evidence="1" id="KW-0805">Transcription regulation</keyword>
<dbReference type="InterPro" id="IPR011051">
    <property type="entry name" value="RmlC_Cupin_sf"/>
</dbReference>
<keyword evidence="3" id="KW-0010">Activator</keyword>
<dbReference type="InterPro" id="IPR020449">
    <property type="entry name" value="Tscrpt_reg_AraC-type_HTH"/>
</dbReference>
<dbReference type="PROSITE" id="PS01124">
    <property type="entry name" value="HTH_ARAC_FAMILY_2"/>
    <property type="match status" value="1"/>
</dbReference>
<sequence>MVRNVRGWELDGAERPVVASGNEYPADHEIAPHHHPHGQLLHGVPGVMTVRTEHGAWVVPPDQAVWIPPQIEHSVRMMGDVETRCVFVHPTHIEGLPAKCQVLSMSPLMRALIQAAVELPIDYALSGREGEIMALLLSELRALPVLPLSLPFPADPRLGQRCQHFLNAPQASETIDDWADALGMSRRTFTRHFKRECGVSFAVWQRQACLFAALPRLAEGEAVTNIALDLGYDSPAAFTTMFRKTLGFPPSRYLKAA</sequence>
<feature type="domain" description="HTH araC/xylS-type" evidence="5">
    <location>
        <begin position="160"/>
        <end position="256"/>
    </location>
</feature>
<reference evidence="6 7" key="1">
    <citation type="journal article" date="2013" name="Antonie Van Leeuwenhoek">
        <title>Dongia rigui sp. nov., isolated from freshwater of a large wetland in Korea.</title>
        <authorList>
            <person name="Baik K.S."/>
            <person name="Hwang Y.M."/>
            <person name="Choi J.S."/>
            <person name="Kwon J."/>
            <person name="Seong C.N."/>
        </authorList>
    </citation>
    <scope>NUCLEOTIDE SEQUENCE [LARGE SCALE GENOMIC DNA]</scope>
    <source>
        <strain evidence="6 7">04SU4-P</strain>
    </source>
</reference>
<dbReference type="SUPFAM" id="SSF51182">
    <property type="entry name" value="RmlC-like cupins"/>
    <property type="match status" value="1"/>
</dbReference>
<keyword evidence="2" id="KW-0238">DNA-binding</keyword>
<dbReference type="SUPFAM" id="SSF46689">
    <property type="entry name" value="Homeodomain-like"/>
    <property type="match status" value="1"/>
</dbReference>
<dbReference type="Pfam" id="PF12833">
    <property type="entry name" value="HTH_18"/>
    <property type="match status" value="1"/>
</dbReference>
<organism evidence="6 7">
    <name type="scientific">Dongia rigui</name>
    <dbReference type="NCBI Taxonomy" id="940149"/>
    <lineage>
        <taxon>Bacteria</taxon>
        <taxon>Pseudomonadati</taxon>
        <taxon>Pseudomonadota</taxon>
        <taxon>Alphaproteobacteria</taxon>
        <taxon>Rhodospirillales</taxon>
        <taxon>Dongiaceae</taxon>
        <taxon>Dongia</taxon>
    </lineage>
</organism>
<evidence type="ECO:0000313" key="6">
    <source>
        <dbReference type="EMBL" id="MDY0870611.1"/>
    </source>
</evidence>
<evidence type="ECO:0000313" key="7">
    <source>
        <dbReference type="Proteomes" id="UP001271769"/>
    </source>
</evidence>
<keyword evidence="7" id="KW-1185">Reference proteome</keyword>
<evidence type="ECO:0000256" key="4">
    <source>
        <dbReference type="ARBA" id="ARBA00023163"/>
    </source>
</evidence>
<dbReference type="InterPro" id="IPR018060">
    <property type="entry name" value="HTH_AraC"/>
</dbReference>
<dbReference type="SMART" id="SM00342">
    <property type="entry name" value="HTH_ARAC"/>
    <property type="match status" value="1"/>
</dbReference>
<dbReference type="Gene3D" id="2.60.120.10">
    <property type="entry name" value="Jelly Rolls"/>
    <property type="match status" value="1"/>
</dbReference>
<evidence type="ECO:0000256" key="1">
    <source>
        <dbReference type="ARBA" id="ARBA00023015"/>
    </source>
</evidence>
<name>A0ABU5DTE7_9PROT</name>
<dbReference type="InterPro" id="IPR003313">
    <property type="entry name" value="AraC-bd"/>
</dbReference>
<dbReference type="PRINTS" id="PR00032">
    <property type="entry name" value="HTHARAC"/>
</dbReference>
<dbReference type="RefSeq" id="WP_320498897.1">
    <property type="nucleotide sequence ID" value="NZ_JAXCLX010000001.1"/>
</dbReference>
<evidence type="ECO:0000256" key="2">
    <source>
        <dbReference type="ARBA" id="ARBA00023125"/>
    </source>
</evidence>
<dbReference type="Proteomes" id="UP001271769">
    <property type="component" value="Unassembled WGS sequence"/>
</dbReference>
<dbReference type="Pfam" id="PF02311">
    <property type="entry name" value="AraC_binding"/>
    <property type="match status" value="1"/>
</dbReference>
<evidence type="ECO:0000256" key="3">
    <source>
        <dbReference type="ARBA" id="ARBA00023159"/>
    </source>
</evidence>
<comment type="caution">
    <text evidence="6">The sequence shown here is derived from an EMBL/GenBank/DDBJ whole genome shotgun (WGS) entry which is preliminary data.</text>
</comment>
<dbReference type="InterPro" id="IPR009057">
    <property type="entry name" value="Homeodomain-like_sf"/>
</dbReference>
<dbReference type="Gene3D" id="1.10.10.60">
    <property type="entry name" value="Homeodomain-like"/>
    <property type="match status" value="2"/>
</dbReference>
<gene>
    <name evidence="6" type="ORF">SMD31_01700</name>
</gene>
<dbReference type="InterPro" id="IPR014710">
    <property type="entry name" value="RmlC-like_jellyroll"/>
</dbReference>
<accession>A0ABU5DTE7</accession>
<dbReference type="PANTHER" id="PTHR11019">
    <property type="entry name" value="HTH-TYPE TRANSCRIPTIONAL REGULATOR NIMR"/>
    <property type="match status" value="1"/>
</dbReference>
<dbReference type="CDD" id="cd06124">
    <property type="entry name" value="cupin_NimR-like_N"/>
    <property type="match status" value="1"/>
</dbReference>
<dbReference type="EMBL" id="JAXCLX010000001">
    <property type="protein sequence ID" value="MDY0870611.1"/>
    <property type="molecule type" value="Genomic_DNA"/>
</dbReference>
<keyword evidence="4" id="KW-0804">Transcription</keyword>
<evidence type="ECO:0000259" key="5">
    <source>
        <dbReference type="PROSITE" id="PS01124"/>
    </source>
</evidence>